<keyword evidence="4" id="KW-0732">Signal</keyword>
<reference evidence="6" key="3">
    <citation type="submission" date="2022-01" db="EMBL/GenBank/DDBJ databases">
        <title>Collection of gut derived symbiotic bacterial strains cultured from healthy donors.</title>
        <authorList>
            <person name="Lin H."/>
            <person name="Kohout C."/>
            <person name="Waligurski E."/>
            <person name="Pamer E.G."/>
        </authorList>
    </citation>
    <scope>NUCLEOTIDE SEQUENCE</scope>
    <source>
        <strain evidence="6">DFI.6.55</strain>
    </source>
</reference>
<feature type="signal peptide" evidence="4">
    <location>
        <begin position="1"/>
        <end position="27"/>
    </location>
</feature>
<dbReference type="SUPFAM" id="SSF52833">
    <property type="entry name" value="Thioredoxin-like"/>
    <property type="match status" value="1"/>
</dbReference>
<sequence>MRKPYFMVNRKSAVRMGAVLSLTICMALQTAGCSSAGKGGEQTTAAQADGDVKEAAGTTAGNPGDGQTGGAAGKAAADKDKTDAGQDAGEAAKDKAPEGAGQTDGEAAAGETRPDAGEAAADEAQADAGQGEGDSGIEAQPGVPLKAGNKAPDFTAELIDGSSLALSDLKGKPVIINFWATWCGPCVREMPAFERLKEDFGDEIGIIAVNCGDDADTVKDFVDENGYTFPVALDENYEVAMLYPSNSIPYTVVLDANGKITHVSTGAYDADTMYDRYKEALGL</sequence>
<evidence type="ECO:0000313" key="6">
    <source>
        <dbReference type="EMBL" id="MCG4746683.1"/>
    </source>
</evidence>
<dbReference type="Pfam" id="PF08534">
    <property type="entry name" value="Redoxin"/>
    <property type="match status" value="1"/>
</dbReference>
<evidence type="ECO:0000313" key="9">
    <source>
        <dbReference type="Proteomes" id="UP001299608"/>
    </source>
</evidence>
<evidence type="ECO:0000313" key="7">
    <source>
        <dbReference type="EMBL" id="NSJ49246.1"/>
    </source>
</evidence>
<evidence type="ECO:0000313" key="8">
    <source>
        <dbReference type="Proteomes" id="UP000669239"/>
    </source>
</evidence>
<dbReference type="PROSITE" id="PS00194">
    <property type="entry name" value="THIOREDOXIN_1"/>
    <property type="match status" value="1"/>
</dbReference>
<keyword evidence="2" id="KW-0201">Cytochrome c-type biogenesis</keyword>
<dbReference type="CDD" id="cd02966">
    <property type="entry name" value="TlpA_like_family"/>
    <property type="match status" value="1"/>
</dbReference>
<evidence type="ECO:0000256" key="1">
    <source>
        <dbReference type="ARBA" id="ARBA00004196"/>
    </source>
</evidence>
<gene>
    <name evidence="7" type="ORF">G5B36_11095</name>
    <name evidence="6" type="ORF">L0N08_14770</name>
</gene>
<dbReference type="GO" id="GO:0016491">
    <property type="term" value="F:oxidoreductase activity"/>
    <property type="evidence" value="ECO:0007669"/>
    <property type="project" value="InterPro"/>
</dbReference>
<proteinExistence type="predicted"/>
<dbReference type="AlphaFoldDB" id="A0AAW5BRP0"/>
<accession>A0AAW5BRP0</accession>
<dbReference type="InterPro" id="IPR017937">
    <property type="entry name" value="Thioredoxin_CS"/>
</dbReference>
<feature type="chain" id="PRO_5043935695" evidence="4">
    <location>
        <begin position="28"/>
        <end position="283"/>
    </location>
</feature>
<comment type="caution">
    <text evidence="6">The sequence shown here is derived from an EMBL/GenBank/DDBJ whole genome shotgun (WGS) entry which is preliminary data.</text>
</comment>
<dbReference type="Proteomes" id="UP001299608">
    <property type="component" value="Unassembled WGS sequence"/>
</dbReference>
<evidence type="ECO:0000259" key="5">
    <source>
        <dbReference type="PROSITE" id="PS51352"/>
    </source>
</evidence>
<name>A0AAW5BRP0_9FIRM</name>
<dbReference type="Proteomes" id="UP000669239">
    <property type="component" value="Unassembled WGS sequence"/>
</dbReference>
<feature type="region of interest" description="Disordered" evidence="3">
    <location>
        <begin position="34"/>
        <end position="148"/>
    </location>
</feature>
<reference evidence="7 8" key="1">
    <citation type="journal article" date="2020" name="Cell Host Microbe">
        <title>Functional and Genomic Variation between Human-Derived Isolates of Lachnospiraceae Reveals Inter- and Intra-Species Diversity.</title>
        <authorList>
            <person name="Sorbara M.T."/>
            <person name="Littmann E.R."/>
            <person name="Fontana E."/>
            <person name="Moody T.U."/>
            <person name="Kohout C.E."/>
            <person name="Gjonbalaj M."/>
            <person name="Eaton V."/>
            <person name="Seok R."/>
            <person name="Leiner I.M."/>
            <person name="Pamer E.G."/>
        </authorList>
    </citation>
    <scope>NUCLEOTIDE SEQUENCE [LARGE SCALE GENOMIC DNA]</scope>
    <source>
        <strain evidence="7 8">MSK.1.17</strain>
    </source>
</reference>
<feature type="domain" description="Thioredoxin" evidence="5">
    <location>
        <begin position="145"/>
        <end position="282"/>
    </location>
</feature>
<dbReference type="EMBL" id="JAKNGE010000017">
    <property type="protein sequence ID" value="MCG4746683.1"/>
    <property type="molecule type" value="Genomic_DNA"/>
</dbReference>
<dbReference type="InterPro" id="IPR050553">
    <property type="entry name" value="Thioredoxin_ResA/DsbE_sf"/>
</dbReference>
<dbReference type="PANTHER" id="PTHR42852">
    <property type="entry name" value="THIOL:DISULFIDE INTERCHANGE PROTEIN DSBE"/>
    <property type="match status" value="1"/>
</dbReference>
<evidence type="ECO:0000256" key="4">
    <source>
        <dbReference type="SAM" id="SignalP"/>
    </source>
</evidence>
<dbReference type="GO" id="GO:0017004">
    <property type="term" value="P:cytochrome complex assembly"/>
    <property type="evidence" value="ECO:0007669"/>
    <property type="project" value="UniProtKB-KW"/>
</dbReference>
<keyword evidence="8" id="KW-1185">Reference proteome</keyword>
<evidence type="ECO:0000256" key="2">
    <source>
        <dbReference type="ARBA" id="ARBA00022748"/>
    </source>
</evidence>
<feature type="compositionally biased region" description="Basic and acidic residues" evidence="3">
    <location>
        <begin position="76"/>
        <end position="97"/>
    </location>
</feature>
<dbReference type="PROSITE" id="PS51352">
    <property type="entry name" value="THIOREDOXIN_2"/>
    <property type="match status" value="1"/>
</dbReference>
<dbReference type="InterPro" id="IPR013766">
    <property type="entry name" value="Thioredoxin_domain"/>
</dbReference>
<comment type="subcellular location">
    <subcellularLocation>
        <location evidence="1">Cell envelope</location>
    </subcellularLocation>
</comment>
<feature type="compositionally biased region" description="Gly residues" evidence="3">
    <location>
        <begin position="63"/>
        <end position="72"/>
    </location>
</feature>
<dbReference type="Gene3D" id="3.40.30.10">
    <property type="entry name" value="Glutaredoxin"/>
    <property type="match status" value="1"/>
</dbReference>
<dbReference type="GO" id="GO:0030313">
    <property type="term" value="C:cell envelope"/>
    <property type="evidence" value="ECO:0007669"/>
    <property type="project" value="UniProtKB-SubCell"/>
</dbReference>
<dbReference type="InterPro" id="IPR013740">
    <property type="entry name" value="Redoxin"/>
</dbReference>
<dbReference type="RefSeq" id="WP_165641873.1">
    <property type="nucleotide sequence ID" value="NZ_JAAITT010000013.1"/>
</dbReference>
<dbReference type="EMBL" id="JAAITT010000013">
    <property type="protein sequence ID" value="NSJ49246.1"/>
    <property type="molecule type" value="Genomic_DNA"/>
</dbReference>
<dbReference type="PANTHER" id="PTHR42852:SF17">
    <property type="entry name" value="THIOREDOXIN-LIKE PROTEIN HI_1115"/>
    <property type="match status" value="1"/>
</dbReference>
<reference evidence="7" key="2">
    <citation type="submission" date="2020-02" db="EMBL/GenBank/DDBJ databases">
        <authorList>
            <person name="Littmann E."/>
            <person name="Sorbara M."/>
        </authorList>
    </citation>
    <scope>NUCLEOTIDE SEQUENCE</scope>
    <source>
        <strain evidence="7">MSK.1.17</strain>
    </source>
</reference>
<dbReference type="InterPro" id="IPR036249">
    <property type="entry name" value="Thioredoxin-like_sf"/>
</dbReference>
<evidence type="ECO:0000256" key="3">
    <source>
        <dbReference type="SAM" id="MobiDB-lite"/>
    </source>
</evidence>
<protein>
    <submittedName>
        <fullName evidence="6">TlpA family protein disulfide reductase</fullName>
    </submittedName>
</protein>
<organism evidence="6 9">
    <name type="scientific">Enterocloster aldenensis</name>
    <dbReference type="NCBI Taxonomy" id="358742"/>
    <lineage>
        <taxon>Bacteria</taxon>
        <taxon>Bacillati</taxon>
        <taxon>Bacillota</taxon>
        <taxon>Clostridia</taxon>
        <taxon>Lachnospirales</taxon>
        <taxon>Lachnospiraceae</taxon>
        <taxon>Enterocloster</taxon>
    </lineage>
</organism>